<dbReference type="Proteomes" id="UP000789375">
    <property type="component" value="Unassembled WGS sequence"/>
</dbReference>
<reference evidence="1" key="1">
    <citation type="submission" date="2021-06" db="EMBL/GenBank/DDBJ databases">
        <authorList>
            <person name="Kallberg Y."/>
            <person name="Tangrot J."/>
            <person name="Rosling A."/>
        </authorList>
    </citation>
    <scope>NUCLEOTIDE SEQUENCE</scope>
    <source>
        <strain evidence="1">87-6 pot B 2015</strain>
    </source>
</reference>
<comment type="caution">
    <text evidence="1">The sequence shown here is derived from an EMBL/GenBank/DDBJ whole genome shotgun (WGS) entry which is preliminary data.</text>
</comment>
<evidence type="ECO:0000313" key="1">
    <source>
        <dbReference type="EMBL" id="CAG8488521.1"/>
    </source>
</evidence>
<name>A0A9N8WML8_FUNMO</name>
<accession>A0A9N8WML8</accession>
<proteinExistence type="predicted"/>
<organism evidence="1 2">
    <name type="scientific">Funneliformis mosseae</name>
    <name type="common">Endomycorrhizal fungus</name>
    <name type="synonym">Glomus mosseae</name>
    <dbReference type="NCBI Taxonomy" id="27381"/>
    <lineage>
        <taxon>Eukaryota</taxon>
        <taxon>Fungi</taxon>
        <taxon>Fungi incertae sedis</taxon>
        <taxon>Mucoromycota</taxon>
        <taxon>Glomeromycotina</taxon>
        <taxon>Glomeromycetes</taxon>
        <taxon>Glomerales</taxon>
        <taxon>Glomeraceae</taxon>
        <taxon>Funneliformis</taxon>
    </lineage>
</organism>
<protein>
    <submittedName>
        <fullName evidence="1">8299_t:CDS:1</fullName>
    </submittedName>
</protein>
<sequence length="43" mass="5122">MEVDDNLKVQDVIREKSALNYYKNLGQNYANLLLIYLKSQKFK</sequence>
<dbReference type="AlphaFoldDB" id="A0A9N8WML8"/>
<dbReference type="EMBL" id="CAJVPP010000504">
    <property type="protein sequence ID" value="CAG8488521.1"/>
    <property type="molecule type" value="Genomic_DNA"/>
</dbReference>
<keyword evidence="2" id="KW-1185">Reference proteome</keyword>
<gene>
    <name evidence="1" type="ORF">FMOSSE_LOCUS3404</name>
</gene>
<evidence type="ECO:0000313" key="2">
    <source>
        <dbReference type="Proteomes" id="UP000789375"/>
    </source>
</evidence>